<dbReference type="RefSeq" id="WP_170221987.1">
    <property type="nucleotide sequence ID" value="NZ_VFMO01000001.1"/>
</dbReference>
<keyword evidence="1" id="KW-0547">Nucleotide-binding</keyword>
<proteinExistence type="predicted"/>
<dbReference type="GO" id="GO:0016887">
    <property type="term" value="F:ATP hydrolysis activity"/>
    <property type="evidence" value="ECO:0007669"/>
    <property type="project" value="InterPro"/>
</dbReference>
<dbReference type="Gene3D" id="1.10.8.60">
    <property type="match status" value="1"/>
</dbReference>
<name>A0A542EKR7_9MICO</name>
<dbReference type="FunFam" id="1.10.8.60:FF:000017">
    <property type="entry name" value="ATP-dependent chaperone ClpB"/>
    <property type="match status" value="1"/>
</dbReference>
<evidence type="ECO:0000313" key="4">
    <source>
        <dbReference type="EMBL" id="TQJ15915.1"/>
    </source>
</evidence>
<dbReference type="Gene3D" id="3.40.50.300">
    <property type="entry name" value="P-loop containing nucleotide triphosphate hydrolases"/>
    <property type="match status" value="1"/>
</dbReference>
<dbReference type="PANTHER" id="PTHR11638">
    <property type="entry name" value="ATP-DEPENDENT CLP PROTEASE"/>
    <property type="match status" value="1"/>
</dbReference>
<sequence>LQVLDDGRLTDGQGRTIDFRNVILVLTSNLGSQFLIDPALSPEQKKESVMTAVRAAFKPEFLNRLDETVIFEPLSKDELAEIVNLQVASFGERLKDRRITLEVTETARQWLADEGYDPAYGARPLRRLVQKEIGDRLAKALLSGEVRDGDTVTVDKDADKPELTLS</sequence>
<dbReference type="Pfam" id="PF07724">
    <property type="entry name" value="AAA_2"/>
    <property type="match status" value="1"/>
</dbReference>
<organism evidence="4 5">
    <name type="scientific">Yimella lutea</name>
    <dbReference type="NCBI Taxonomy" id="587872"/>
    <lineage>
        <taxon>Bacteria</taxon>
        <taxon>Bacillati</taxon>
        <taxon>Actinomycetota</taxon>
        <taxon>Actinomycetes</taxon>
        <taxon>Micrococcales</taxon>
        <taxon>Dermacoccaceae</taxon>
        <taxon>Yimella</taxon>
    </lineage>
</organism>
<dbReference type="SUPFAM" id="SSF52540">
    <property type="entry name" value="P-loop containing nucleoside triphosphate hydrolases"/>
    <property type="match status" value="1"/>
</dbReference>
<dbReference type="PANTHER" id="PTHR11638:SF18">
    <property type="entry name" value="HEAT SHOCK PROTEIN 104"/>
    <property type="match status" value="1"/>
</dbReference>
<dbReference type="InterPro" id="IPR019489">
    <property type="entry name" value="Clp_ATPase_C"/>
</dbReference>
<dbReference type="AlphaFoldDB" id="A0A542EKR7"/>
<dbReference type="GO" id="GO:0005737">
    <property type="term" value="C:cytoplasm"/>
    <property type="evidence" value="ECO:0007669"/>
    <property type="project" value="TreeGrafter"/>
</dbReference>
<evidence type="ECO:0000256" key="2">
    <source>
        <dbReference type="ARBA" id="ARBA00022840"/>
    </source>
</evidence>
<dbReference type="InterPro" id="IPR003959">
    <property type="entry name" value="ATPase_AAA_core"/>
</dbReference>
<feature type="non-terminal residue" evidence="4">
    <location>
        <position position="1"/>
    </location>
</feature>
<comment type="caution">
    <text evidence="4">The sequence shown here is derived from an EMBL/GenBank/DDBJ whole genome shotgun (WGS) entry which is preliminary data.</text>
</comment>
<keyword evidence="2" id="KW-0067">ATP-binding</keyword>
<dbReference type="EMBL" id="VFMO01000001">
    <property type="protein sequence ID" value="TQJ15915.1"/>
    <property type="molecule type" value="Genomic_DNA"/>
</dbReference>
<dbReference type="Proteomes" id="UP000320806">
    <property type="component" value="Unassembled WGS sequence"/>
</dbReference>
<accession>A0A542EKR7</accession>
<evidence type="ECO:0000259" key="3">
    <source>
        <dbReference type="SMART" id="SM01086"/>
    </source>
</evidence>
<reference evidence="4 5" key="1">
    <citation type="submission" date="2019-06" db="EMBL/GenBank/DDBJ databases">
        <title>Sequencing the genomes of 1000 actinobacteria strains.</title>
        <authorList>
            <person name="Klenk H.-P."/>
        </authorList>
    </citation>
    <scope>NUCLEOTIDE SEQUENCE [LARGE SCALE GENOMIC DNA]</scope>
    <source>
        <strain evidence="4 5">DSM 19828</strain>
    </source>
</reference>
<feature type="domain" description="Clp ATPase C-terminal" evidence="3">
    <location>
        <begin position="74"/>
        <end position="165"/>
    </location>
</feature>
<evidence type="ECO:0000256" key="1">
    <source>
        <dbReference type="ARBA" id="ARBA00022741"/>
    </source>
</evidence>
<dbReference type="SMART" id="SM01086">
    <property type="entry name" value="ClpB_D2-small"/>
    <property type="match status" value="1"/>
</dbReference>
<dbReference type="InterPro" id="IPR027417">
    <property type="entry name" value="P-loop_NTPase"/>
</dbReference>
<keyword evidence="5" id="KW-1185">Reference proteome</keyword>
<gene>
    <name evidence="4" type="ORF">FB459_3492</name>
</gene>
<dbReference type="GO" id="GO:0034605">
    <property type="term" value="P:cellular response to heat"/>
    <property type="evidence" value="ECO:0007669"/>
    <property type="project" value="TreeGrafter"/>
</dbReference>
<evidence type="ECO:0000313" key="5">
    <source>
        <dbReference type="Proteomes" id="UP000320806"/>
    </source>
</evidence>
<dbReference type="Pfam" id="PF10431">
    <property type="entry name" value="ClpB_D2-small"/>
    <property type="match status" value="1"/>
</dbReference>
<dbReference type="InterPro" id="IPR050130">
    <property type="entry name" value="ClpA_ClpB"/>
</dbReference>
<dbReference type="GO" id="GO:0005524">
    <property type="term" value="F:ATP binding"/>
    <property type="evidence" value="ECO:0007669"/>
    <property type="project" value="UniProtKB-KW"/>
</dbReference>
<protein>
    <submittedName>
        <fullName evidence="4">Cdc48 subfamily AAA family protein</fullName>
    </submittedName>
</protein>